<keyword evidence="3" id="KW-0119">Carbohydrate metabolism</keyword>
<evidence type="ECO:0000256" key="1">
    <source>
        <dbReference type="ARBA" id="ARBA00022723"/>
    </source>
</evidence>
<sequence>MRKIFARRAIAEGREQAAVTLTIEDGRFTEVRESSEPTGADFVLNDGILVPGLIDLQVNGYHGVDFSHADGAGWQRIARRLPETGVTAFAAAFVTAPVPALAEALRRCGKAMSAPSYTTQARLLGAHLEGPFLSPAHPGAHDASSFCDPEPGHIRSLLDAAPPGTLAVITLAPERPHALTAIERLASAGVLVSIGHTAANAEETRAAVDAGARMVTHLYNAQRPFHHRDPGVIGQALVDDRVSISLVLDGHHISSQAAAMAFGMAGERLVLVTDAVAAAGIAPGRYRLGSRSIQAEKGRPPTLANGAFAGSTLRMDHALANAVHLGLPLLDAVAATTSRPADLLARPDLGRIEVGAHADLVWLNDGLATKATWVGGEPAFATPAHPSLQGGAA</sequence>
<dbReference type="EMBL" id="JBHUCM010000012">
    <property type="protein sequence ID" value="MFD1538003.1"/>
    <property type="molecule type" value="Genomic_DNA"/>
</dbReference>
<dbReference type="Pfam" id="PF01979">
    <property type="entry name" value="Amidohydro_1"/>
    <property type="match status" value="1"/>
</dbReference>
<evidence type="ECO:0000256" key="2">
    <source>
        <dbReference type="ARBA" id="ARBA00022801"/>
    </source>
</evidence>
<name>A0ABW4G6U6_9ACTN</name>
<dbReference type="RefSeq" id="WP_219531078.1">
    <property type="nucleotide sequence ID" value="NZ_JAHKRM010000010.1"/>
</dbReference>
<dbReference type="Proteomes" id="UP001597097">
    <property type="component" value="Unassembled WGS sequence"/>
</dbReference>
<dbReference type="InterPro" id="IPR003764">
    <property type="entry name" value="GlcNAc_6-P_deAcase"/>
</dbReference>
<comment type="caution">
    <text evidence="5">The sequence shown here is derived from an EMBL/GenBank/DDBJ whole genome shotgun (WGS) entry which is preliminary data.</text>
</comment>
<dbReference type="PANTHER" id="PTHR11113">
    <property type="entry name" value="N-ACETYLGLUCOSAMINE-6-PHOSPHATE DEACETYLASE"/>
    <property type="match status" value="1"/>
</dbReference>
<dbReference type="NCBIfam" id="TIGR00221">
    <property type="entry name" value="nagA"/>
    <property type="match status" value="1"/>
</dbReference>
<proteinExistence type="inferred from homology"/>
<evidence type="ECO:0000313" key="5">
    <source>
        <dbReference type="EMBL" id="MFD1538003.1"/>
    </source>
</evidence>
<evidence type="ECO:0000313" key="6">
    <source>
        <dbReference type="Proteomes" id="UP001597097"/>
    </source>
</evidence>
<dbReference type="InterPro" id="IPR006680">
    <property type="entry name" value="Amidohydro-rel"/>
</dbReference>
<protein>
    <submittedName>
        <fullName evidence="5">N-acetylglucosamine-6-phosphate deacetylase</fullName>
        <ecNumber evidence="5">3.5.1.25</ecNumber>
    </submittedName>
</protein>
<accession>A0ABW4G6U6</accession>
<gene>
    <name evidence="5" type="primary">nagA</name>
    <name evidence="5" type="ORF">ACFSJ0_13195</name>
</gene>
<dbReference type="PANTHER" id="PTHR11113:SF14">
    <property type="entry name" value="N-ACETYLGLUCOSAMINE-6-PHOSPHATE DEACETYLASE"/>
    <property type="match status" value="1"/>
</dbReference>
<reference evidence="6" key="1">
    <citation type="journal article" date="2019" name="Int. J. Syst. Evol. Microbiol.">
        <title>The Global Catalogue of Microorganisms (GCM) 10K type strain sequencing project: providing services to taxonomists for standard genome sequencing and annotation.</title>
        <authorList>
            <consortium name="The Broad Institute Genomics Platform"/>
            <consortium name="The Broad Institute Genome Sequencing Center for Infectious Disease"/>
            <person name="Wu L."/>
            <person name="Ma J."/>
        </authorList>
    </citation>
    <scope>NUCLEOTIDE SEQUENCE [LARGE SCALE GENOMIC DNA]</scope>
    <source>
        <strain evidence="6">CGMCC 1.15399</strain>
    </source>
</reference>
<feature type="domain" description="Amidohydrolase-related" evidence="4">
    <location>
        <begin position="48"/>
        <end position="376"/>
    </location>
</feature>
<dbReference type="PIRSF" id="PIRSF038994">
    <property type="entry name" value="NagA"/>
    <property type="match status" value="1"/>
</dbReference>
<keyword evidence="1" id="KW-0479">Metal-binding</keyword>
<dbReference type="EC" id="3.5.1.25" evidence="5"/>
<comment type="similarity">
    <text evidence="3">Belongs to the metallo-dependent hydrolases superfamily. NagA family.</text>
</comment>
<evidence type="ECO:0000259" key="4">
    <source>
        <dbReference type="Pfam" id="PF01979"/>
    </source>
</evidence>
<evidence type="ECO:0000256" key="3">
    <source>
        <dbReference type="PIRNR" id="PIRNR038994"/>
    </source>
</evidence>
<keyword evidence="2 3" id="KW-0378">Hydrolase</keyword>
<organism evidence="5 6">
    <name type="scientific">Nonomuraea guangzhouensis</name>
    <dbReference type="NCBI Taxonomy" id="1291555"/>
    <lineage>
        <taxon>Bacteria</taxon>
        <taxon>Bacillati</taxon>
        <taxon>Actinomycetota</taxon>
        <taxon>Actinomycetes</taxon>
        <taxon>Streptosporangiales</taxon>
        <taxon>Streptosporangiaceae</taxon>
        <taxon>Nonomuraea</taxon>
    </lineage>
</organism>
<dbReference type="GO" id="GO:0008448">
    <property type="term" value="F:N-acetylglucosamine-6-phosphate deacetylase activity"/>
    <property type="evidence" value="ECO:0007669"/>
    <property type="project" value="UniProtKB-EC"/>
</dbReference>
<keyword evidence="6" id="KW-1185">Reference proteome</keyword>